<comment type="caution">
    <text evidence="4">The sequence shown here is derived from an EMBL/GenBank/DDBJ whole genome shotgun (WGS) entry which is preliminary data.</text>
</comment>
<name>A0A8S0XP90_CYCAE</name>
<dbReference type="InterPro" id="IPR013087">
    <property type="entry name" value="Znf_C2H2_type"/>
</dbReference>
<dbReference type="Proteomes" id="UP000467700">
    <property type="component" value="Unassembled WGS sequence"/>
</dbReference>
<dbReference type="OrthoDB" id="10379455at2759"/>
<evidence type="ECO:0000256" key="2">
    <source>
        <dbReference type="SAM" id="MobiDB-lite"/>
    </source>
</evidence>
<dbReference type="GO" id="GO:0008270">
    <property type="term" value="F:zinc ion binding"/>
    <property type="evidence" value="ECO:0007669"/>
    <property type="project" value="UniProtKB-KW"/>
</dbReference>
<dbReference type="Gene3D" id="3.30.160.60">
    <property type="entry name" value="Classic Zinc Finger"/>
    <property type="match status" value="1"/>
</dbReference>
<feature type="domain" description="C2H2-type" evidence="3">
    <location>
        <begin position="171"/>
        <end position="198"/>
    </location>
</feature>
<keyword evidence="1" id="KW-0862">Zinc</keyword>
<sequence>MAYFPPASWYTFPEYLPQLYEDFSDHSSDNWNAYATEHAFTDMQVAPPAWDDLFVNTLPMPIEGVNFMENEFTFDASAGIAPSDVYPLEEETAVETQVQDGIEDEGAVEGEDEVDDESEGGSGYNDTAEPALPPPGSPESTLSEIADVELQRRQPRIRSRFTPYDSPARRFSCPFCPMKMTRGSDMARHLLTHKKKRFCCSELECPCGREKKFSRRDAQKRHVLTVITNEVEGLLAAGGQDTNRITELRNRHQTIAETTSRKKRA</sequence>
<gene>
    <name evidence="4" type="ORF">AAE3_LOCUS9763</name>
</gene>
<keyword evidence="1" id="KW-0479">Metal-binding</keyword>
<dbReference type="PROSITE" id="PS50157">
    <property type="entry name" value="ZINC_FINGER_C2H2_2"/>
    <property type="match status" value="1"/>
</dbReference>
<proteinExistence type="predicted"/>
<evidence type="ECO:0000313" key="4">
    <source>
        <dbReference type="EMBL" id="CAA7267553.1"/>
    </source>
</evidence>
<dbReference type="PROSITE" id="PS00028">
    <property type="entry name" value="ZINC_FINGER_C2H2_1"/>
    <property type="match status" value="1"/>
</dbReference>
<protein>
    <recommendedName>
        <fullName evidence="3">C2H2-type domain-containing protein</fullName>
    </recommendedName>
</protein>
<reference evidence="4 5" key="1">
    <citation type="submission" date="2020-01" db="EMBL/GenBank/DDBJ databases">
        <authorList>
            <person name="Gupta K D."/>
        </authorList>
    </citation>
    <scope>NUCLEOTIDE SEQUENCE [LARGE SCALE GENOMIC DNA]</scope>
</reference>
<feature type="region of interest" description="Disordered" evidence="2">
    <location>
        <begin position="91"/>
        <end position="141"/>
    </location>
</feature>
<dbReference type="AlphaFoldDB" id="A0A8S0XP90"/>
<keyword evidence="1" id="KW-0863">Zinc-finger</keyword>
<evidence type="ECO:0000256" key="1">
    <source>
        <dbReference type="PROSITE-ProRule" id="PRU00042"/>
    </source>
</evidence>
<dbReference type="EMBL" id="CACVBS010000060">
    <property type="protein sequence ID" value="CAA7267553.1"/>
    <property type="molecule type" value="Genomic_DNA"/>
</dbReference>
<organism evidence="4 5">
    <name type="scientific">Cyclocybe aegerita</name>
    <name type="common">Black poplar mushroom</name>
    <name type="synonym">Agrocybe aegerita</name>
    <dbReference type="NCBI Taxonomy" id="1973307"/>
    <lineage>
        <taxon>Eukaryota</taxon>
        <taxon>Fungi</taxon>
        <taxon>Dikarya</taxon>
        <taxon>Basidiomycota</taxon>
        <taxon>Agaricomycotina</taxon>
        <taxon>Agaricomycetes</taxon>
        <taxon>Agaricomycetidae</taxon>
        <taxon>Agaricales</taxon>
        <taxon>Agaricineae</taxon>
        <taxon>Bolbitiaceae</taxon>
        <taxon>Cyclocybe</taxon>
    </lineage>
</organism>
<feature type="compositionally biased region" description="Acidic residues" evidence="2">
    <location>
        <begin position="101"/>
        <end position="119"/>
    </location>
</feature>
<keyword evidence="5" id="KW-1185">Reference proteome</keyword>
<accession>A0A8S0XP90</accession>
<evidence type="ECO:0000259" key="3">
    <source>
        <dbReference type="PROSITE" id="PS50157"/>
    </source>
</evidence>
<evidence type="ECO:0000313" key="5">
    <source>
        <dbReference type="Proteomes" id="UP000467700"/>
    </source>
</evidence>